<keyword evidence="2" id="KW-0812">Transmembrane</keyword>
<dbReference type="Proteomes" id="UP001218071">
    <property type="component" value="Chromosome"/>
</dbReference>
<accession>A0ABY7UJ40</accession>
<evidence type="ECO:0000256" key="1">
    <source>
        <dbReference type="SAM" id="MobiDB-lite"/>
    </source>
</evidence>
<feature type="transmembrane region" description="Helical" evidence="2">
    <location>
        <begin position="154"/>
        <end position="179"/>
    </location>
</feature>
<evidence type="ECO:0000256" key="2">
    <source>
        <dbReference type="SAM" id="Phobius"/>
    </source>
</evidence>
<reference evidence="3 4" key="1">
    <citation type="submission" date="2020-10" db="EMBL/GenBank/DDBJ databases">
        <title>Complete genome sequence of Corynebacterium jeddahense DSM 45997, type strain of Corynebacterium jeddahense.</title>
        <authorList>
            <person name="Busche T."/>
            <person name="Kalinowski J."/>
            <person name="Ruckert C."/>
        </authorList>
    </citation>
    <scope>NUCLEOTIDE SEQUENCE [LARGE SCALE GENOMIC DNA]</scope>
    <source>
        <strain evidence="3 4">DSM 45997</strain>
    </source>
</reference>
<protein>
    <submittedName>
        <fullName evidence="3">Uncharacterized protein</fullName>
    </submittedName>
</protein>
<evidence type="ECO:0000313" key="4">
    <source>
        <dbReference type="Proteomes" id="UP001218071"/>
    </source>
</evidence>
<feature type="transmembrane region" description="Helical" evidence="2">
    <location>
        <begin position="89"/>
        <end position="114"/>
    </location>
</feature>
<feature type="transmembrane region" description="Helical" evidence="2">
    <location>
        <begin position="126"/>
        <end position="148"/>
    </location>
</feature>
<dbReference type="EMBL" id="CP063194">
    <property type="protein sequence ID" value="WCZ37920.1"/>
    <property type="molecule type" value="Genomic_DNA"/>
</dbReference>
<feature type="region of interest" description="Disordered" evidence="1">
    <location>
        <begin position="1"/>
        <end position="27"/>
    </location>
</feature>
<organism evidence="3 4">
    <name type="scientific">Corynebacterium jeddahense</name>
    <dbReference type="NCBI Taxonomy" id="1414719"/>
    <lineage>
        <taxon>Bacteria</taxon>
        <taxon>Bacillati</taxon>
        <taxon>Actinomycetota</taxon>
        <taxon>Actinomycetes</taxon>
        <taxon>Mycobacteriales</taxon>
        <taxon>Corynebacteriaceae</taxon>
        <taxon>Corynebacterium</taxon>
    </lineage>
</organism>
<feature type="compositionally biased region" description="Basic and acidic residues" evidence="1">
    <location>
        <begin position="13"/>
        <end position="24"/>
    </location>
</feature>
<keyword evidence="2" id="KW-1133">Transmembrane helix</keyword>
<sequence>MVSLPPVNPKAPSHVEPEAVDTQKRPGKTPEAVRLMLSCWAVMIAGELLHQILVVVSTALDPAALREAARETAKSRGGEVSDGLVNATVYGSIFVMALLQLAVLVLLAFALRTVKENGSWARNARRLLQIFGGFFGLRMLSLFFMLPSSTTLPVAFYAFDGVLQIILGVAGVMGLIYAMDKDAVAWTDRAQKNAQKKGK</sequence>
<gene>
    <name evidence="3" type="ORF">CJEDD_01465</name>
</gene>
<proteinExistence type="predicted"/>
<evidence type="ECO:0000313" key="3">
    <source>
        <dbReference type="EMBL" id="WCZ37920.1"/>
    </source>
</evidence>
<name>A0ABY7UJ40_9CORY</name>
<keyword evidence="4" id="KW-1185">Reference proteome</keyword>
<keyword evidence="2" id="KW-0472">Membrane</keyword>